<dbReference type="PROSITE" id="PS50110">
    <property type="entry name" value="RESPONSE_REGULATORY"/>
    <property type="match status" value="1"/>
</dbReference>
<evidence type="ECO:0000256" key="1">
    <source>
        <dbReference type="ARBA" id="ARBA00022553"/>
    </source>
</evidence>
<proteinExistence type="predicted"/>
<dbReference type="InterPro" id="IPR011006">
    <property type="entry name" value="CheY-like_superfamily"/>
</dbReference>
<sequence>MKKRILIVDDVSFNIEFESKLVQKIMSEFKIDIVINEAHSVQEALKMIEENTAYHAMIIDMNLPDGTGVDIAKQAKAKDNTTRLAALTIYPNEYETEREHFDLFMKKPIMVESFKHNFIQLLQIK</sequence>
<reference evidence="3" key="1">
    <citation type="submission" date="2016-10" db="EMBL/GenBank/DDBJ databases">
        <authorList>
            <person name="de Groot N.N."/>
        </authorList>
    </citation>
    <scope>NUCLEOTIDE SEQUENCE</scope>
</reference>
<dbReference type="InterPro" id="IPR001789">
    <property type="entry name" value="Sig_transdc_resp-reg_receiver"/>
</dbReference>
<dbReference type="AlphaFoldDB" id="A0A1W1C205"/>
<feature type="domain" description="Response regulatory" evidence="2">
    <location>
        <begin position="4"/>
        <end position="122"/>
    </location>
</feature>
<keyword evidence="1" id="KW-0597">Phosphoprotein</keyword>
<gene>
    <name evidence="3" type="ORF">MNB_SV-3-679</name>
</gene>
<accession>A0A1W1C205</accession>
<dbReference type="PANTHER" id="PTHR44591">
    <property type="entry name" value="STRESS RESPONSE REGULATOR PROTEIN 1"/>
    <property type="match status" value="1"/>
</dbReference>
<name>A0A1W1C205_9ZZZZ</name>
<dbReference type="EMBL" id="FPHI01000021">
    <property type="protein sequence ID" value="SFV59868.1"/>
    <property type="molecule type" value="Genomic_DNA"/>
</dbReference>
<dbReference type="GO" id="GO:0000160">
    <property type="term" value="P:phosphorelay signal transduction system"/>
    <property type="evidence" value="ECO:0007669"/>
    <property type="project" value="InterPro"/>
</dbReference>
<protein>
    <submittedName>
        <fullName evidence="3">Signal transduction histidine kinase</fullName>
    </submittedName>
</protein>
<dbReference type="GO" id="GO:0016301">
    <property type="term" value="F:kinase activity"/>
    <property type="evidence" value="ECO:0007669"/>
    <property type="project" value="UniProtKB-KW"/>
</dbReference>
<dbReference type="Pfam" id="PF00072">
    <property type="entry name" value="Response_reg"/>
    <property type="match status" value="1"/>
</dbReference>
<dbReference type="InterPro" id="IPR050595">
    <property type="entry name" value="Bact_response_regulator"/>
</dbReference>
<dbReference type="PANTHER" id="PTHR44591:SF3">
    <property type="entry name" value="RESPONSE REGULATORY DOMAIN-CONTAINING PROTEIN"/>
    <property type="match status" value="1"/>
</dbReference>
<dbReference type="SMART" id="SM00448">
    <property type="entry name" value="REC"/>
    <property type="match status" value="1"/>
</dbReference>
<evidence type="ECO:0000313" key="3">
    <source>
        <dbReference type="EMBL" id="SFV59868.1"/>
    </source>
</evidence>
<dbReference type="Gene3D" id="3.40.50.2300">
    <property type="match status" value="1"/>
</dbReference>
<dbReference type="SUPFAM" id="SSF52172">
    <property type="entry name" value="CheY-like"/>
    <property type="match status" value="1"/>
</dbReference>
<keyword evidence="3" id="KW-0418">Kinase</keyword>
<evidence type="ECO:0000259" key="2">
    <source>
        <dbReference type="PROSITE" id="PS50110"/>
    </source>
</evidence>
<organism evidence="3">
    <name type="scientific">hydrothermal vent metagenome</name>
    <dbReference type="NCBI Taxonomy" id="652676"/>
    <lineage>
        <taxon>unclassified sequences</taxon>
        <taxon>metagenomes</taxon>
        <taxon>ecological metagenomes</taxon>
    </lineage>
</organism>
<keyword evidence="3" id="KW-0808">Transferase</keyword>